<dbReference type="Proteomes" id="UP000541444">
    <property type="component" value="Unassembled WGS sequence"/>
</dbReference>
<dbReference type="NCBIfam" id="TIGR00756">
    <property type="entry name" value="PPR"/>
    <property type="match status" value="3"/>
</dbReference>
<sequence length="165" mass="19103">MIYGFCSKYKFKDALDWLNRMGAKEYEDYYPIILGWLREATNTIQLMVSRNDFLPDLWTHNMLISGFCKEGNMDEAFRLRDDMITNMKLLPDAITYNTLINGCFEWRSSSEAFKLFEEMGDKGVKPSGITYNIMVKALCKEGKMEEASAIIVKMEENGYCFTVPS</sequence>
<dbReference type="PROSITE" id="PS51375">
    <property type="entry name" value="PPR"/>
    <property type="match status" value="3"/>
</dbReference>
<dbReference type="Pfam" id="PF01535">
    <property type="entry name" value="PPR"/>
    <property type="match status" value="1"/>
</dbReference>
<evidence type="ECO:0000313" key="5">
    <source>
        <dbReference type="Proteomes" id="UP000541444"/>
    </source>
</evidence>
<dbReference type="Pfam" id="PF13041">
    <property type="entry name" value="PPR_2"/>
    <property type="match status" value="1"/>
</dbReference>
<dbReference type="InterPro" id="IPR011990">
    <property type="entry name" value="TPR-like_helical_dom_sf"/>
</dbReference>
<dbReference type="EMBL" id="JACGCM010000427">
    <property type="protein sequence ID" value="KAF6172436.1"/>
    <property type="molecule type" value="Genomic_DNA"/>
</dbReference>
<gene>
    <name evidence="4" type="ORF">GIB67_006949</name>
</gene>
<reference evidence="4 5" key="1">
    <citation type="journal article" date="2020" name="IScience">
        <title>Genome Sequencing of the Endangered Kingdonia uniflora (Circaeasteraceae, Ranunculales) Reveals Potential Mechanisms of Evolutionary Specialization.</title>
        <authorList>
            <person name="Sun Y."/>
            <person name="Deng T."/>
            <person name="Zhang A."/>
            <person name="Moore M.J."/>
            <person name="Landis J.B."/>
            <person name="Lin N."/>
            <person name="Zhang H."/>
            <person name="Zhang X."/>
            <person name="Huang J."/>
            <person name="Zhang X."/>
            <person name="Sun H."/>
            <person name="Wang H."/>
        </authorList>
    </citation>
    <scope>NUCLEOTIDE SEQUENCE [LARGE SCALE GENOMIC DNA]</scope>
    <source>
        <strain evidence="4">TB1705</strain>
        <tissue evidence="4">Leaf</tissue>
    </source>
</reference>
<protein>
    <recommendedName>
        <fullName evidence="6">Pentatricopeptide repeat-containing protein</fullName>
    </recommendedName>
</protein>
<dbReference type="AlphaFoldDB" id="A0A7J7NZ21"/>
<organism evidence="4 5">
    <name type="scientific">Kingdonia uniflora</name>
    <dbReference type="NCBI Taxonomy" id="39325"/>
    <lineage>
        <taxon>Eukaryota</taxon>
        <taxon>Viridiplantae</taxon>
        <taxon>Streptophyta</taxon>
        <taxon>Embryophyta</taxon>
        <taxon>Tracheophyta</taxon>
        <taxon>Spermatophyta</taxon>
        <taxon>Magnoliopsida</taxon>
        <taxon>Ranunculales</taxon>
        <taxon>Circaeasteraceae</taxon>
        <taxon>Kingdonia</taxon>
    </lineage>
</organism>
<dbReference type="InterPro" id="IPR002885">
    <property type="entry name" value="PPR_rpt"/>
</dbReference>
<keyword evidence="2" id="KW-0677">Repeat</keyword>
<feature type="repeat" description="PPR" evidence="3">
    <location>
        <begin position="92"/>
        <end position="126"/>
    </location>
</feature>
<dbReference type="Pfam" id="PF12854">
    <property type="entry name" value="PPR_1"/>
    <property type="match status" value="1"/>
</dbReference>
<proteinExistence type="inferred from homology"/>
<evidence type="ECO:0000256" key="1">
    <source>
        <dbReference type="ARBA" id="ARBA00007626"/>
    </source>
</evidence>
<feature type="repeat" description="PPR" evidence="3">
    <location>
        <begin position="56"/>
        <end position="86"/>
    </location>
</feature>
<evidence type="ECO:0008006" key="6">
    <source>
        <dbReference type="Google" id="ProtNLM"/>
    </source>
</evidence>
<evidence type="ECO:0000256" key="2">
    <source>
        <dbReference type="ARBA" id="ARBA00022737"/>
    </source>
</evidence>
<dbReference type="OrthoDB" id="185373at2759"/>
<accession>A0A7J7NZ21</accession>
<dbReference type="Gene3D" id="1.25.40.10">
    <property type="entry name" value="Tetratricopeptide repeat domain"/>
    <property type="match status" value="1"/>
</dbReference>
<comment type="similarity">
    <text evidence="1">Belongs to the PPR family. P subfamily.</text>
</comment>
<keyword evidence="5" id="KW-1185">Reference proteome</keyword>
<evidence type="ECO:0000313" key="4">
    <source>
        <dbReference type="EMBL" id="KAF6172436.1"/>
    </source>
</evidence>
<feature type="repeat" description="PPR" evidence="3">
    <location>
        <begin position="127"/>
        <end position="161"/>
    </location>
</feature>
<name>A0A7J7NZ21_9MAGN</name>
<dbReference type="PANTHER" id="PTHR47941">
    <property type="entry name" value="PENTATRICOPEPTIDE REPEAT-CONTAINING PROTEIN 3, MITOCHONDRIAL"/>
    <property type="match status" value="1"/>
</dbReference>
<evidence type="ECO:0000256" key="3">
    <source>
        <dbReference type="PROSITE-ProRule" id="PRU00708"/>
    </source>
</evidence>
<comment type="caution">
    <text evidence="4">The sequence shown here is derived from an EMBL/GenBank/DDBJ whole genome shotgun (WGS) entry which is preliminary data.</text>
</comment>